<dbReference type="AlphaFoldDB" id="A0A444LBS4"/>
<organism evidence="1 2">
    <name type="scientific">Neorhizobium lilium</name>
    <dbReference type="NCBI Taxonomy" id="2503024"/>
    <lineage>
        <taxon>Bacteria</taxon>
        <taxon>Pseudomonadati</taxon>
        <taxon>Pseudomonadota</taxon>
        <taxon>Alphaproteobacteria</taxon>
        <taxon>Hyphomicrobiales</taxon>
        <taxon>Rhizobiaceae</taxon>
        <taxon>Rhizobium/Agrobacterium group</taxon>
        <taxon>Neorhizobium</taxon>
    </lineage>
</organism>
<gene>
    <name evidence="1" type="ORF">EPK99_21450</name>
</gene>
<evidence type="ECO:0000313" key="2">
    <source>
        <dbReference type="Proteomes" id="UP000287687"/>
    </source>
</evidence>
<reference evidence="1 2" key="1">
    <citation type="submission" date="2019-01" db="EMBL/GenBank/DDBJ databases">
        <title>The draft genome of Rhizobium sp. 24NR.</title>
        <authorList>
            <person name="Liu L."/>
            <person name="Liang L."/>
            <person name="Shi S."/>
            <person name="Xu L."/>
            <person name="Wang X."/>
            <person name="Li L."/>
            <person name="Zhang X."/>
        </authorList>
    </citation>
    <scope>NUCLEOTIDE SEQUENCE [LARGE SCALE GENOMIC DNA]</scope>
    <source>
        <strain evidence="1 2">24NR</strain>
    </source>
</reference>
<dbReference type="Proteomes" id="UP000287687">
    <property type="component" value="Unassembled WGS sequence"/>
</dbReference>
<dbReference type="OrthoDB" id="8303497at2"/>
<comment type="caution">
    <text evidence="1">The sequence shown here is derived from an EMBL/GenBank/DDBJ whole genome shotgun (WGS) entry which is preliminary data.</text>
</comment>
<evidence type="ECO:0000313" key="1">
    <source>
        <dbReference type="EMBL" id="RWX75039.1"/>
    </source>
</evidence>
<name>A0A444LBS4_9HYPH</name>
<dbReference type="EMBL" id="SBIP01000005">
    <property type="protein sequence ID" value="RWX75039.1"/>
    <property type="molecule type" value="Genomic_DNA"/>
</dbReference>
<accession>A0A444LBS4</accession>
<proteinExistence type="predicted"/>
<keyword evidence="2" id="KW-1185">Reference proteome</keyword>
<protein>
    <submittedName>
        <fullName evidence="1">Uncharacterized protein</fullName>
    </submittedName>
</protein>
<sequence>MDAGWSGLFDADGDRCCRAGRKRQVFCRVGFNNRTEAAFPPTLIPVLVTGIQRSRVCAAKALYSPRTWAGWIPVTSTGMREVRAGAISLRP</sequence>